<dbReference type="PANTHER" id="PTHR30404">
    <property type="entry name" value="N-ACETYLMURAMOYL-L-ALANINE AMIDASE"/>
    <property type="match status" value="1"/>
</dbReference>
<reference evidence="7 8" key="1">
    <citation type="submission" date="2014-09" db="EMBL/GenBank/DDBJ databases">
        <title>Draft Genome Sequence of Draconibacterium sp. JN14CK-3.</title>
        <authorList>
            <person name="Dong C."/>
            <person name="Lai Q."/>
            <person name="Shao Z."/>
        </authorList>
    </citation>
    <scope>NUCLEOTIDE SEQUENCE [LARGE SCALE GENOMIC DNA]</scope>
    <source>
        <strain evidence="7 8">JN14CK-3</strain>
    </source>
</reference>
<dbReference type="GO" id="GO:0030288">
    <property type="term" value="C:outer membrane-bounded periplasmic space"/>
    <property type="evidence" value="ECO:0007669"/>
    <property type="project" value="TreeGrafter"/>
</dbReference>
<dbReference type="InterPro" id="IPR050695">
    <property type="entry name" value="N-acetylmuramoyl_amidase_3"/>
</dbReference>
<evidence type="ECO:0000256" key="4">
    <source>
        <dbReference type="SAM" id="MobiDB-lite"/>
    </source>
</evidence>
<dbReference type="Gene3D" id="3.40.630.40">
    <property type="entry name" value="Zn-dependent exopeptidases"/>
    <property type="match status" value="1"/>
</dbReference>
<dbReference type="PANTHER" id="PTHR30404:SF0">
    <property type="entry name" value="N-ACETYLMURAMOYL-L-ALANINE AMIDASE AMIC"/>
    <property type="match status" value="1"/>
</dbReference>
<evidence type="ECO:0000256" key="5">
    <source>
        <dbReference type="SAM" id="SignalP"/>
    </source>
</evidence>
<sequence>MTQQGLKLLLFICSVCFAVQSFSANLFLAENQKEGISVVVIDPGHGGRDLGASFGNVLEKNIVLDIALKLGTTIKENYPDVKVVYTRTTDVFIPLYKRAEIANKNEADLFISIHVNAVGARSVQGTETFVLGLHRNDDNLEVAKKENAVILLEDDYNTTYEGFDPNSPESYIMFETMQEEFQGQSVMLASSIQNEFRDYAKRIDRSVKMAGFLVLRETTMPSVLIETGFISHSGERQYLSSEAGRTRLAYAIFRAFREYKSAIEQRSSFHLVTETEVQPVNIQSSGSAPSELPLAQSGSQAPKQKTDDLFYTVQIMALTRKMEATPANFKGEQNIFRVEGQNLNRYFSGNFKTIEEAEQEQRRISPKYPNAFVVAFKNNKLISVKKVSEQ</sequence>
<dbReference type="STRING" id="1544798.LH29_12800"/>
<dbReference type="EC" id="3.5.1.28" evidence="2"/>
<dbReference type="InterPro" id="IPR002508">
    <property type="entry name" value="MurNAc-LAA_cat"/>
</dbReference>
<dbReference type="EMBL" id="JRHC01000002">
    <property type="protein sequence ID" value="KJF43933.1"/>
    <property type="molecule type" value="Genomic_DNA"/>
</dbReference>
<proteinExistence type="predicted"/>
<dbReference type="OrthoDB" id="9806267at2"/>
<dbReference type="Proteomes" id="UP000032544">
    <property type="component" value="Unassembled WGS sequence"/>
</dbReference>
<evidence type="ECO:0000259" key="6">
    <source>
        <dbReference type="SMART" id="SM00646"/>
    </source>
</evidence>
<comment type="caution">
    <text evidence="7">The sequence shown here is derived from an EMBL/GenBank/DDBJ whole genome shotgun (WGS) entry which is preliminary data.</text>
</comment>
<dbReference type="Pfam" id="PF01520">
    <property type="entry name" value="Amidase_3"/>
    <property type="match status" value="1"/>
</dbReference>
<evidence type="ECO:0000256" key="1">
    <source>
        <dbReference type="ARBA" id="ARBA00001561"/>
    </source>
</evidence>
<gene>
    <name evidence="7" type="ORF">LH29_12800</name>
</gene>
<dbReference type="AlphaFoldDB" id="A0A0D8JDM9"/>
<comment type="catalytic activity">
    <reaction evidence="1">
        <text>Hydrolyzes the link between N-acetylmuramoyl residues and L-amino acid residues in certain cell-wall glycopeptides.</text>
        <dbReference type="EC" id="3.5.1.28"/>
    </reaction>
</comment>
<keyword evidence="8" id="KW-1185">Reference proteome</keyword>
<feature type="region of interest" description="Disordered" evidence="4">
    <location>
        <begin position="283"/>
        <end position="303"/>
    </location>
</feature>
<protein>
    <recommendedName>
        <fullName evidence="2">N-acetylmuramoyl-L-alanine amidase</fullName>
        <ecNumber evidence="2">3.5.1.28</ecNumber>
    </recommendedName>
</protein>
<dbReference type="PATRIC" id="fig|1544798.3.peg.2719"/>
<dbReference type="SMART" id="SM00646">
    <property type="entry name" value="Ami_3"/>
    <property type="match status" value="1"/>
</dbReference>
<evidence type="ECO:0000256" key="2">
    <source>
        <dbReference type="ARBA" id="ARBA00011901"/>
    </source>
</evidence>
<dbReference type="CDD" id="cd02696">
    <property type="entry name" value="MurNAc-LAA"/>
    <property type="match status" value="1"/>
</dbReference>
<evidence type="ECO:0000313" key="7">
    <source>
        <dbReference type="EMBL" id="KJF43933.1"/>
    </source>
</evidence>
<dbReference type="GO" id="GO:0008745">
    <property type="term" value="F:N-acetylmuramoyl-L-alanine amidase activity"/>
    <property type="evidence" value="ECO:0007669"/>
    <property type="project" value="UniProtKB-EC"/>
</dbReference>
<organism evidence="7 8">
    <name type="scientific">Draconibacterium sediminis</name>
    <dbReference type="NCBI Taxonomy" id="1544798"/>
    <lineage>
        <taxon>Bacteria</taxon>
        <taxon>Pseudomonadati</taxon>
        <taxon>Bacteroidota</taxon>
        <taxon>Bacteroidia</taxon>
        <taxon>Marinilabiliales</taxon>
        <taxon>Prolixibacteraceae</taxon>
        <taxon>Draconibacterium</taxon>
    </lineage>
</organism>
<name>A0A0D8JDM9_9BACT</name>
<feature type="chain" id="PRO_5002331485" description="N-acetylmuramoyl-L-alanine amidase" evidence="5">
    <location>
        <begin position="24"/>
        <end position="390"/>
    </location>
</feature>
<keyword evidence="3" id="KW-0378">Hydrolase</keyword>
<accession>A0A0D8JDM9</accession>
<keyword evidence="5" id="KW-0732">Signal</keyword>
<dbReference type="GO" id="GO:0009253">
    <property type="term" value="P:peptidoglycan catabolic process"/>
    <property type="evidence" value="ECO:0007669"/>
    <property type="project" value="InterPro"/>
</dbReference>
<evidence type="ECO:0000256" key="3">
    <source>
        <dbReference type="ARBA" id="ARBA00022801"/>
    </source>
</evidence>
<feature type="signal peptide" evidence="5">
    <location>
        <begin position="1"/>
        <end position="23"/>
    </location>
</feature>
<evidence type="ECO:0000313" key="8">
    <source>
        <dbReference type="Proteomes" id="UP000032544"/>
    </source>
</evidence>
<dbReference type="FunFam" id="3.40.630.40:FF:000005">
    <property type="entry name" value="N-acetylmuramoyl-L-alanine amidase (AmiA)"/>
    <property type="match status" value="1"/>
</dbReference>
<dbReference type="SUPFAM" id="SSF53187">
    <property type="entry name" value="Zn-dependent exopeptidases"/>
    <property type="match status" value="1"/>
</dbReference>
<feature type="domain" description="MurNAc-LAA" evidence="6">
    <location>
        <begin position="99"/>
        <end position="257"/>
    </location>
</feature>